<dbReference type="InterPro" id="IPR037360">
    <property type="entry name" value="COMMD9"/>
</dbReference>
<dbReference type="PANTHER" id="PTHR15663:SF6">
    <property type="entry name" value="COMM DOMAIN-CONTAINING PROTEIN-RELATED"/>
    <property type="match status" value="1"/>
</dbReference>
<dbReference type="AlphaFoldDB" id="A0A835INN8"/>
<sequence length="227" mass="25885">MDSESSLLLHLHKLSPISEAALEQVLKTLWNTRKTGLIKPQDKSCIQSLLNLNSTPQLDLLVACLRLVVRKCVHPTTTDDDFFKPPHLQNLLLKYQTAWKEEASKDQRSNISTVQNSPSTPFPDWPRQHHNKEPVFLHQLEAPHNLPILPRVKSMTWTMQNHKSNRLSIITLKLHDYTKSPSGEREVKFQLTKDTLEAMLRSMTYISKQLSNNGGASSGPLQKKPRA</sequence>
<comment type="caution">
    <text evidence="2">The sequence shown here is derived from an EMBL/GenBank/DDBJ whole genome shotgun (WGS) entry which is preliminary data.</text>
</comment>
<dbReference type="Proteomes" id="UP000631114">
    <property type="component" value="Unassembled WGS sequence"/>
</dbReference>
<protein>
    <recommendedName>
        <fullName evidence="4">COMM domain-containing protein</fullName>
    </recommendedName>
</protein>
<evidence type="ECO:0000313" key="2">
    <source>
        <dbReference type="EMBL" id="KAF9621120.1"/>
    </source>
</evidence>
<gene>
    <name evidence="2" type="ORF">IFM89_016614</name>
</gene>
<dbReference type="PANTHER" id="PTHR15663">
    <property type="entry name" value="COMM DOMAIN-CONTAINING PROTEIN 9"/>
    <property type="match status" value="1"/>
</dbReference>
<accession>A0A835INN8</accession>
<feature type="region of interest" description="Disordered" evidence="1">
    <location>
        <begin position="105"/>
        <end position="124"/>
    </location>
</feature>
<evidence type="ECO:0000313" key="3">
    <source>
        <dbReference type="Proteomes" id="UP000631114"/>
    </source>
</evidence>
<dbReference type="EMBL" id="JADFTS010000002">
    <property type="protein sequence ID" value="KAF9621120.1"/>
    <property type="molecule type" value="Genomic_DNA"/>
</dbReference>
<keyword evidence="3" id="KW-1185">Reference proteome</keyword>
<name>A0A835INN8_9MAGN</name>
<reference evidence="2 3" key="1">
    <citation type="submission" date="2020-10" db="EMBL/GenBank/DDBJ databases">
        <title>The Coptis chinensis genome and diversification of protoberbering-type alkaloids.</title>
        <authorList>
            <person name="Wang B."/>
            <person name="Shu S."/>
            <person name="Song C."/>
            <person name="Liu Y."/>
        </authorList>
    </citation>
    <scope>NUCLEOTIDE SEQUENCE [LARGE SCALE GENOMIC DNA]</scope>
    <source>
        <strain evidence="2">HL-2020</strain>
        <tissue evidence="2">Leaf</tissue>
    </source>
</reference>
<dbReference type="OrthoDB" id="1915155at2759"/>
<evidence type="ECO:0000256" key="1">
    <source>
        <dbReference type="SAM" id="MobiDB-lite"/>
    </source>
</evidence>
<organism evidence="2 3">
    <name type="scientific">Coptis chinensis</name>
    <dbReference type="NCBI Taxonomy" id="261450"/>
    <lineage>
        <taxon>Eukaryota</taxon>
        <taxon>Viridiplantae</taxon>
        <taxon>Streptophyta</taxon>
        <taxon>Embryophyta</taxon>
        <taxon>Tracheophyta</taxon>
        <taxon>Spermatophyta</taxon>
        <taxon>Magnoliopsida</taxon>
        <taxon>Ranunculales</taxon>
        <taxon>Ranunculaceae</taxon>
        <taxon>Coptidoideae</taxon>
        <taxon>Coptis</taxon>
    </lineage>
</organism>
<proteinExistence type="predicted"/>
<evidence type="ECO:0008006" key="4">
    <source>
        <dbReference type="Google" id="ProtNLM"/>
    </source>
</evidence>
<feature type="compositionally biased region" description="Polar residues" evidence="1">
    <location>
        <begin position="109"/>
        <end position="119"/>
    </location>
</feature>